<dbReference type="SUPFAM" id="SSF140478">
    <property type="entry name" value="LemA-like"/>
    <property type="match status" value="1"/>
</dbReference>
<dbReference type="InterPro" id="IPR023353">
    <property type="entry name" value="LemA-like_dom_sf"/>
</dbReference>
<dbReference type="GO" id="GO:0016020">
    <property type="term" value="C:membrane"/>
    <property type="evidence" value="ECO:0007669"/>
    <property type="project" value="UniProtKB-SubCell"/>
</dbReference>
<reference evidence="7" key="1">
    <citation type="submission" date="2020-01" db="EMBL/GenBank/DDBJ databases">
        <authorList>
            <person name="Meier V. D."/>
            <person name="Meier V D."/>
        </authorList>
    </citation>
    <scope>NUCLEOTIDE SEQUENCE</scope>
    <source>
        <strain evidence="7">HLG_WM_MAG_08</strain>
    </source>
</reference>
<organism evidence="7">
    <name type="scientific">uncultured Thiotrichaceae bacterium</name>
    <dbReference type="NCBI Taxonomy" id="298394"/>
    <lineage>
        <taxon>Bacteria</taxon>
        <taxon>Pseudomonadati</taxon>
        <taxon>Pseudomonadota</taxon>
        <taxon>Gammaproteobacteria</taxon>
        <taxon>Thiotrichales</taxon>
        <taxon>Thiotrichaceae</taxon>
        <taxon>environmental samples</taxon>
    </lineage>
</organism>
<sequence length="193" mass="21805">MTTGMIVFLALLGGLVLWGITLFNQLVMLKNNSEKAWSNIDVLLKQRNDELPKLIAVCKEHMQYEQETLQRIVEARGKVQSAMSSGDMGALGAAEDQLRIGLGNLFAVVEDYPELKASDAFLQLQSRVTMLEDSIADRREFYNDSATINNTRIEQFPDLVIAKAFSFKHFRLMTFSPLEKQDVDITSHFQTAK</sequence>
<dbReference type="AlphaFoldDB" id="A0A6S6TWF4"/>
<dbReference type="PANTHER" id="PTHR34478:SF1">
    <property type="entry name" value="PROTEIN LEMA"/>
    <property type="match status" value="1"/>
</dbReference>
<accession>A0A6S6TWF4</accession>
<evidence type="ECO:0000313" key="7">
    <source>
        <dbReference type="EMBL" id="CAA6820583.1"/>
    </source>
</evidence>
<protein>
    <submittedName>
        <fullName evidence="7">LemA family protein</fullName>
    </submittedName>
</protein>
<keyword evidence="4 6" id="KW-1133">Transmembrane helix</keyword>
<dbReference type="InterPro" id="IPR007156">
    <property type="entry name" value="MamQ_LemA"/>
</dbReference>
<proteinExistence type="inferred from homology"/>
<dbReference type="Pfam" id="PF04011">
    <property type="entry name" value="LemA"/>
    <property type="match status" value="1"/>
</dbReference>
<evidence type="ECO:0000256" key="2">
    <source>
        <dbReference type="ARBA" id="ARBA00008854"/>
    </source>
</evidence>
<name>A0A6S6TWF4_9GAMM</name>
<comment type="similarity">
    <text evidence="2">Belongs to the LemA family.</text>
</comment>
<evidence type="ECO:0000256" key="6">
    <source>
        <dbReference type="SAM" id="Phobius"/>
    </source>
</evidence>
<dbReference type="Gene3D" id="1.20.1440.20">
    <property type="entry name" value="LemA-like domain"/>
    <property type="match status" value="1"/>
</dbReference>
<evidence type="ECO:0000256" key="4">
    <source>
        <dbReference type="ARBA" id="ARBA00022989"/>
    </source>
</evidence>
<evidence type="ECO:0000256" key="5">
    <source>
        <dbReference type="ARBA" id="ARBA00023136"/>
    </source>
</evidence>
<evidence type="ECO:0000256" key="1">
    <source>
        <dbReference type="ARBA" id="ARBA00004167"/>
    </source>
</evidence>
<keyword evidence="3 6" id="KW-0812">Transmembrane</keyword>
<gene>
    <name evidence="7" type="ORF">HELGO_WM53616</name>
</gene>
<evidence type="ECO:0000256" key="3">
    <source>
        <dbReference type="ARBA" id="ARBA00022692"/>
    </source>
</evidence>
<keyword evidence="5 6" id="KW-0472">Membrane</keyword>
<comment type="subcellular location">
    <subcellularLocation>
        <location evidence="1">Membrane</location>
        <topology evidence="1">Single-pass membrane protein</topology>
    </subcellularLocation>
</comment>
<dbReference type="PANTHER" id="PTHR34478">
    <property type="entry name" value="PROTEIN LEMA"/>
    <property type="match status" value="1"/>
</dbReference>
<dbReference type="EMBL" id="CACVAV010000316">
    <property type="protein sequence ID" value="CAA6820583.1"/>
    <property type="molecule type" value="Genomic_DNA"/>
</dbReference>
<feature type="transmembrane region" description="Helical" evidence="6">
    <location>
        <begin position="6"/>
        <end position="27"/>
    </location>
</feature>